<evidence type="ECO:0000313" key="2">
    <source>
        <dbReference type="Proteomes" id="UP001234297"/>
    </source>
</evidence>
<reference evidence="1 2" key="1">
    <citation type="journal article" date="2022" name="Hortic Res">
        <title>A haplotype resolved chromosomal level avocado genome allows analysis of novel avocado genes.</title>
        <authorList>
            <person name="Nath O."/>
            <person name="Fletcher S.J."/>
            <person name="Hayward A."/>
            <person name="Shaw L.M."/>
            <person name="Masouleh A.K."/>
            <person name="Furtado A."/>
            <person name="Henry R.J."/>
            <person name="Mitter N."/>
        </authorList>
    </citation>
    <scope>NUCLEOTIDE SEQUENCE [LARGE SCALE GENOMIC DNA]</scope>
    <source>
        <strain evidence="2">cv. Hass</strain>
    </source>
</reference>
<proteinExistence type="predicted"/>
<keyword evidence="2" id="KW-1185">Reference proteome</keyword>
<sequence length="77" mass="8400">MSKRHNLHRRTTSMFAFPEDYKIYQTPIVDGNEPSNASTIKLVTMPPKSPGDVDNALVKAEEKKPSGASADTPKADA</sequence>
<gene>
    <name evidence="1" type="ORF">MRB53_027986</name>
</gene>
<dbReference type="EMBL" id="CM056817">
    <property type="protein sequence ID" value="KAJ8619457.1"/>
    <property type="molecule type" value="Genomic_DNA"/>
</dbReference>
<comment type="caution">
    <text evidence="1">The sequence shown here is derived from an EMBL/GenBank/DDBJ whole genome shotgun (WGS) entry which is preliminary data.</text>
</comment>
<name>A0ACC2KEQ8_PERAE</name>
<evidence type="ECO:0000313" key="1">
    <source>
        <dbReference type="EMBL" id="KAJ8619457.1"/>
    </source>
</evidence>
<dbReference type="Proteomes" id="UP001234297">
    <property type="component" value="Chromosome 9"/>
</dbReference>
<organism evidence="1 2">
    <name type="scientific">Persea americana</name>
    <name type="common">Avocado</name>
    <dbReference type="NCBI Taxonomy" id="3435"/>
    <lineage>
        <taxon>Eukaryota</taxon>
        <taxon>Viridiplantae</taxon>
        <taxon>Streptophyta</taxon>
        <taxon>Embryophyta</taxon>
        <taxon>Tracheophyta</taxon>
        <taxon>Spermatophyta</taxon>
        <taxon>Magnoliopsida</taxon>
        <taxon>Magnoliidae</taxon>
        <taxon>Laurales</taxon>
        <taxon>Lauraceae</taxon>
        <taxon>Persea</taxon>
    </lineage>
</organism>
<protein>
    <submittedName>
        <fullName evidence="1">Uncharacterized protein</fullName>
    </submittedName>
</protein>
<accession>A0ACC2KEQ8</accession>